<dbReference type="HOGENOM" id="CLU_219326_0_0_4"/>
<reference evidence="1" key="1">
    <citation type="submission" date="2009-05" db="EMBL/GenBank/DDBJ databases">
        <authorList>
            <person name="Harkins D.M."/>
            <person name="DeShazer D."/>
            <person name="Woods D.E."/>
            <person name="Brinkac L.M."/>
            <person name="Brown K.A."/>
            <person name="Hung G.C."/>
            <person name="Tuanyok A."/>
            <person name="Zhang B."/>
            <person name="Nierman W.C."/>
        </authorList>
    </citation>
    <scope>NUCLEOTIDE SEQUENCE [LARGE SCALE GENOMIC DNA]</scope>
    <source>
        <strain evidence="1">1710a</strain>
    </source>
</reference>
<dbReference type="AlphaFoldDB" id="A0A0E1W4E3"/>
<proteinExistence type="predicted"/>
<accession>A0A0E1W4E3</accession>
<sequence length="40" mass="4770">MALSLRCVSMDMPRIVVRGRWRFHEKLPYASTDRILHIDV</sequence>
<protein>
    <submittedName>
        <fullName evidence="1">Uncharacterized protein</fullName>
    </submittedName>
</protein>
<evidence type="ECO:0000313" key="1">
    <source>
        <dbReference type="EMBL" id="EET07284.1"/>
    </source>
</evidence>
<dbReference type="Proteomes" id="UP000001812">
    <property type="component" value="Chromosome I"/>
</dbReference>
<dbReference type="EMBL" id="CM000832">
    <property type="protein sequence ID" value="EET07284.1"/>
    <property type="molecule type" value="Genomic_DNA"/>
</dbReference>
<organism evidence="1">
    <name type="scientific">Burkholderia pseudomallei 1710a</name>
    <dbReference type="NCBI Taxonomy" id="320371"/>
    <lineage>
        <taxon>Bacteria</taxon>
        <taxon>Pseudomonadati</taxon>
        <taxon>Pseudomonadota</taxon>
        <taxon>Betaproteobacteria</taxon>
        <taxon>Burkholderiales</taxon>
        <taxon>Burkholderiaceae</taxon>
        <taxon>Burkholderia</taxon>
        <taxon>pseudomallei group</taxon>
    </lineage>
</organism>
<gene>
    <name evidence="1" type="ORF">BURPS1710A_3842</name>
</gene>
<name>A0A0E1W4E3_BURPE</name>